<dbReference type="Pfam" id="PF15943">
    <property type="entry name" value="YdaS_toxin"/>
    <property type="match status" value="1"/>
</dbReference>
<evidence type="ECO:0000256" key="1">
    <source>
        <dbReference type="SAM" id="MobiDB-lite"/>
    </source>
</evidence>
<dbReference type="InterPro" id="IPR010982">
    <property type="entry name" value="Lambda_DNA-bd_dom_sf"/>
</dbReference>
<proteinExistence type="predicted"/>
<dbReference type="InterPro" id="IPR031856">
    <property type="entry name" value="YdaS_toxin-like"/>
</dbReference>
<evidence type="ECO:0000313" key="2">
    <source>
        <dbReference type="EMBL" id="CBA71948.1"/>
    </source>
</evidence>
<dbReference type="AlphaFoldDB" id="D2TX41"/>
<organism evidence="2">
    <name type="scientific">Arsenophonus nasoniae</name>
    <name type="common">son-killer infecting Nasonia vitripennis</name>
    <dbReference type="NCBI Taxonomy" id="638"/>
    <lineage>
        <taxon>Bacteria</taxon>
        <taxon>Pseudomonadati</taxon>
        <taxon>Pseudomonadota</taxon>
        <taxon>Gammaproteobacteria</taxon>
        <taxon>Enterobacterales</taxon>
        <taxon>Morganellaceae</taxon>
        <taxon>Arsenophonus</taxon>
    </lineage>
</organism>
<accession>D2TX41</accession>
<protein>
    <submittedName>
        <fullName evidence="2">Phage regulatory protein</fullName>
    </submittedName>
</protein>
<sequence>MKFKIKSVISLNLIGGVRMDIDLKNKIFAITTQSELGRKLGKRPQTISVWFRNRVPAECVFSMAKVLEWQITPHELRPDIYPNPTDGIPANKQNTL</sequence>
<dbReference type="GO" id="GO:0003677">
    <property type="term" value="F:DNA binding"/>
    <property type="evidence" value="ECO:0007669"/>
    <property type="project" value="InterPro"/>
</dbReference>
<feature type="region of interest" description="Disordered" evidence="1">
    <location>
        <begin position="77"/>
        <end position="96"/>
    </location>
</feature>
<dbReference type="SUPFAM" id="SSF47413">
    <property type="entry name" value="lambda repressor-like DNA-binding domains"/>
    <property type="match status" value="1"/>
</dbReference>
<dbReference type="EMBL" id="FN545162">
    <property type="protein sequence ID" value="CBA71948.1"/>
    <property type="molecule type" value="Genomic_DNA"/>
</dbReference>
<gene>
    <name evidence="2" type="ORF">ARN_06490</name>
</gene>
<reference evidence="2" key="1">
    <citation type="journal article" date="2010" name="Insect Mol. Biol.">
        <title>The draft genome sequence of Arsenophonus nasoniae, son-killer bacterium of Nasonia vitripennis, reveals genes associated with virulence and symbiosis.</title>
        <authorList>
            <person name="Wilkes T."/>
            <person name="Darby A.C."/>
            <person name="Choi J."/>
            <person name="Colborne J.K."/>
            <person name="Werren J.H."/>
            <person name="Hurst G.D.D."/>
        </authorList>
    </citation>
    <scope>NUCLEOTIDE SEQUENCE</scope>
</reference>
<name>D2TX41_9GAMM</name>
<dbReference type="Gene3D" id="1.10.260.40">
    <property type="entry name" value="lambda repressor-like DNA-binding domains"/>
    <property type="match status" value="1"/>
</dbReference>